<sequence>MRISSFCIWQVCFSENLKTDGNPCKNGVTVKNLPEWEGNYVLDGQSDNGHPIYVANGDERYLYVIETFGVKKWHFSYLPDGLGAYAWGNFHKNCPSEQEDTEWWLFKVDEWRNFDTVLTEIE</sequence>
<dbReference type="EMBL" id="OU015567">
    <property type="protein sequence ID" value="CAG5110144.1"/>
    <property type="molecule type" value="Genomic_DNA"/>
</dbReference>
<keyword evidence="2" id="KW-1185">Reference proteome</keyword>
<name>A0ABN7T4C9_OIKDI</name>
<proteinExistence type="predicted"/>
<protein>
    <submittedName>
        <fullName evidence="1">Oidioi.mRNA.OKI2018_I69.chr2.g4576.t1.cds</fullName>
    </submittedName>
</protein>
<accession>A0ABN7T4C9</accession>
<reference evidence="1 2" key="1">
    <citation type="submission" date="2021-04" db="EMBL/GenBank/DDBJ databases">
        <authorList>
            <person name="Bliznina A."/>
        </authorList>
    </citation>
    <scope>NUCLEOTIDE SEQUENCE [LARGE SCALE GENOMIC DNA]</scope>
</reference>
<evidence type="ECO:0000313" key="1">
    <source>
        <dbReference type="EMBL" id="CAG5110144.1"/>
    </source>
</evidence>
<gene>
    <name evidence="1" type="ORF">OKIOD_LOCUS13341</name>
</gene>
<evidence type="ECO:0000313" key="2">
    <source>
        <dbReference type="Proteomes" id="UP001158576"/>
    </source>
</evidence>
<dbReference type="Proteomes" id="UP001158576">
    <property type="component" value="Chromosome 2"/>
</dbReference>
<organism evidence="1 2">
    <name type="scientific">Oikopleura dioica</name>
    <name type="common">Tunicate</name>
    <dbReference type="NCBI Taxonomy" id="34765"/>
    <lineage>
        <taxon>Eukaryota</taxon>
        <taxon>Metazoa</taxon>
        <taxon>Chordata</taxon>
        <taxon>Tunicata</taxon>
        <taxon>Appendicularia</taxon>
        <taxon>Copelata</taxon>
        <taxon>Oikopleuridae</taxon>
        <taxon>Oikopleura</taxon>
    </lineage>
</organism>